<dbReference type="Proteomes" id="UP001152533">
    <property type="component" value="Unassembled WGS sequence"/>
</dbReference>
<comment type="caution">
    <text evidence="2">The sequence shown here is derived from an EMBL/GenBank/DDBJ whole genome shotgun (WGS) entry which is preliminary data.</text>
</comment>
<evidence type="ECO:0000259" key="1">
    <source>
        <dbReference type="Pfam" id="PF00636"/>
    </source>
</evidence>
<dbReference type="AlphaFoldDB" id="A0A9W4S7Q1"/>
<organism evidence="2 3">
    <name type="scientific">Colletotrichum noveboracense</name>
    <dbReference type="NCBI Taxonomy" id="2664923"/>
    <lineage>
        <taxon>Eukaryota</taxon>
        <taxon>Fungi</taxon>
        <taxon>Dikarya</taxon>
        <taxon>Ascomycota</taxon>
        <taxon>Pezizomycotina</taxon>
        <taxon>Sordariomycetes</taxon>
        <taxon>Hypocreomycetidae</taxon>
        <taxon>Glomerellales</taxon>
        <taxon>Glomerellaceae</taxon>
        <taxon>Colletotrichum</taxon>
        <taxon>Colletotrichum gloeosporioides species complex</taxon>
    </lineage>
</organism>
<dbReference type="GO" id="GO:0004525">
    <property type="term" value="F:ribonuclease III activity"/>
    <property type="evidence" value="ECO:0007669"/>
    <property type="project" value="InterPro"/>
</dbReference>
<accession>A0A9W4S7Q1</accession>
<dbReference type="SUPFAM" id="SSF69065">
    <property type="entry name" value="RNase III domain-like"/>
    <property type="match status" value="1"/>
</dbReference>
<evidence type="ECO:0000313" key="2">
    <source>
        <dbReference type="EMBL" id="CAI0654834.1"/>
    </source>
</evidence>
<dbReference type="GO" id="GO:0006396">
    <property type="term" value="P:RNA processing"/>
    <property type="evidence" value="ECO:0007669"/>
    <property type="project" value="InterPro"/>
</dbReference>
<evidence type="ECO:0000313" key="3">
    <source>
        <dbReference type="Proteomes" id="UP001152533"/>
    </source>
</evidence>
<dbReference type="Gene3D" id="1.10.1520.10">
    <property type="entry name" value="Ribonuclease III domain"/>
    <property type="match status" value="1"/>
</dbReference>
<gene>
    <name evidence="2" type="ORF">CGXH109_LOCUS142314</name>
</gene>
<dbReference type="InterPro" id="IPR036389">
    <property type="entry name" value="RNase_III_sf"/>
</dbReference>
<reference evidence="2" key="1">
    <citation type="submission" date="2022-08" db="EMBL/GenBank/DDBJ databases">
        <authorList>
            <person name="Giroux E."/>
            <person name="Giroux E."/>
        </authorList>
    </citation>
    <scope>NUCLEOTIDE SEQUENCE</scope>
    <source>
        <strain evidence="2">H1091258</strain>
    </source>
</reference>
<dbReference type="EMBL" id="CAMGZC010002399">
    <property type="protein sequence ID" value="CAI0654834.1"/>
    <property type="molecule type" value="Genomic_DNA"/>
</dbReference>
<dbReference type="Pfam" id="PF00636">
    <property type="entry name" value="Ribonuclease_3"/>
    <property type="match status" value="1"/>
</dbReference>
<dbReference type="InterPro" id="IPR000999">
    <property type="entry name" value="RNase_III_dom"/>
</dbReference>
<keyword evidence="3" id="KW-1185">Reference proteome</keyword>
<sequence>MSNRQSKLAEASSKIGYEALQAAGSGVPTVGSRAVQEGNKPLAGLGDRILAMAIVDIAVDQNISIGETNARIQMHASNARLAFLCDDIGLTGCIERNVSQQGMVPQSIKSTTVEAVLGAAFKDGGMEAAHQVMQHLRLI</sequence>
<proteinExistence type="predicted"/>
<name>A0A9W4S7Q1_9PEZI</name>
<feature type="domain" description="RNase III" evidence="1">
    <location>
        <begin position="42"/>
        <end position="125"/>
    </location>
</feature>
<dbReference type="CDD" id="cd00593">
    <property type="entry name" value="RIBOc"/>
    <property type="match status" value="1"/>
</dbReference>
<protein>
    <recommendedName>
        <fullName evidence="1">RNase III domain-containing protein</fullName>
    </recommendedName>
</protein>